<evidence type="ECO:0000259" key="2">
    <source>
        <dbReference type="Pfam" id="PF00582"/>
    </source>
</evidence>
<evidence type="ECO:0000313" key="4">
    <source>
        <dbReference type="Proteomes" id="UP000189677"/>
    </source>
</evidence>
<evidence type="ECO:0000313" key="3">
    <source>
        <dbReference type="EMBL" id="AQU71231.1"/>
    </source>
</evidence>
<feature type="compositionally biased region" description="Basic and acidic residues" evidence="1">
    <location>
        <begin position="136"/>
        <end position="158"/>
    </location>
</feature>
<proteinExistence type="predicted"/>
<dbReference type="OrthoDB" id="4867015at2"/>
<feature type="region of interest" description="Disordered" evidence="1">
    <location>
        <begin position="134"/>
        <end position="162"/>
    </location>
</feature>
<organism evidence="3 4">
    <name type="scientific">Streptomyces niveus</name>
    <name type="common">Streptomyces spheroides</name>
    <dbReference type="NCBI Taxonomy" id="193462"/>
    <lineage>
        <taxon>Bacteria</taxon>
        <taxon>Bacillati</taxon>
        <taxon>Actinomycetota</taxon>
        <taxon>Actinomycetes</taxon>
        <taxon>Kitasatosporales</taxon>
        <taxon>Streptomycetaceae</taxon>
        <taxon>Streptomyces</taxon>
    </lineage>
</organism>
<accession>A0A1U9R574</accession>
<dbReference type="InterPro" id="IPR014729">
    <property type="entry name" value="Rossmann-like_a/b/a_fold"/>
</dbReference>
<dbReference type="Pfam" id="PF00582">
    <property type="entry name" value="Usp"/>
    <property type="match status" value="2"/>
</dbReference>
<dbReference type="Gene3D" id="3.40.50.620">
    <property type="entry name" value="HUPs"/>
    <property type="match status" value="2"/>
</dbReference>
<sequence length="297" mass="31071">MTVGMNNTVGSVGAAYWGAREASLRNAPLRLVSAWEWQPYSRASLDSNEMAEQWSRRVPVETAAELRSHYPGLDITAERLTGPPPQMLGRAAAESQLLAIGVGGLGGRTGFLGGSVASATVSVAERPVVLVGSGRRSAEHGVGEGEEHGEDASGDEHPGPVGAAPVIGGPVGAGPVVVGVDLGRPSEEALGFAFEAASLRSARLDVIHGRHRPPARDEEMLQNTLAPWFERYPDVAVREHSAIGKPARELADAGTGAALVVLGLGTRHHLRGVARIGHMNHAVLHRCSAPVAVVPRR</sequence>
<dbReference type="SUPFAM" id="SSF52402">
    <property type="entry name" value="Adenine nucleotide alpha hydrolases-like"/>
    <property type="match status" value="2"/>
</dbReference>
<feature type="domain" description="UspA" evidence="2">
    <location>
        <begin position="175"/>
        <end position="295"/>
    </location>
</feature>
<gene>
    <name evidence="3" type="ORF">BBN63_25515</name>
</gene>
<keyword evidence="4" id="KW-1185">Reference proteome</keyword>
<protein>
    <recommendedName>
        <fullName evidence="2">UspA domain-containing protein</fullName>
    </recommendedName>
</protein>
<name>A0A1U9R574_STRNV</name>
<reference evidence="3 4" key="1">
    <citation type="submission" date="2016-11" db="EMBL/GenBank/DDBJ databases">
        <title>Complete genome sequence of Streptomyces niveus SCSIO 3406.</title>
        <authorList>
            <person name="Zhu Q."/>
            <person name="Cheng W."/>
            <person name="Song Y."/>
            <person name="Li Q."/>
            <person name="Ju J."/>
        </authorList>
    </citation>
    <scope>NUCLEOTIDE SEQUENCE [LARGE SCALE GENOMIC DNA]</scope>
    <source>
        <strain evidence="3 4">SCSIO 3406</strain>
    </source>
</reference>
<dbReference type="Proteomes" id="UP000189677">
    <property type="component" value="Chromosome"/>
</dbReference>
<dbReference type="EMBL" id="CP018047">
    <property type="protein sequence ID" value="AQU71231.1"/>
    <property type="molecule type" value="Genomic_DNA"/>
</dbReference>
<feature type="domain" description="UspA" evidence="2">
    <location>
        <begin position="3"/>
        <end position="131"/>
    </location>
</feature>
<dbReference type="InterPro" id="IPR006016">
    <property type="entry name" value="UspA"/>
</dbReference>
<dbReference type="KEGG" id="snw:BBN63_25515"/>
<evidence type="ECO:0000256" key="1">
    <source>
        <dbReference type="SAM" id="MobiDB-lite"/>
    </source>
</evidence>
<dbReference type="AlphaFoldDB" id="A0A1U9R574"/>